<protein>
    <submittedName>
        <fullName evidence="2">Uncharacterized protein</fullName>
    </submittedName>
</protein>
<dbReference type="OrthoDB" id="5906556at2759"/>
<organism evidence="2 3">
    <name type="scientific">Meloidogyne enterolobii</name>
    <name type="common">Root-knot nematode worm</name>
    <name type="synonym">Meloidogyne mayaguensis</name>
    <dbReference type="NCBI Taxonomy" id="390850"/>
    <lineage>
        <taxon>Eukaryota</taxon>
        <taxon>Metazoa</taxon>
        <taxon>Ecdysozoa</taxon>
        <taxon>Nematoda</taxon>
        <taxon>Chromadorea</taxon>
        <taxon>Rhabditida</taxon>
        <taxon>Tylenchina</taxon>
        <taxon>Tylenchomorpha</taxon>
        <taxon>Tylenchoidea</taxon>
        <taxon>Meloidogynidae</taxon>
        <taxon>Meloidogyninae</taxon>
        <taxon>Meloidogyne</taxon>
    </lineage>
</organism>
<dbReference type="EMBL" id="CAJEWN010000037">
    <property type="protein sequence ID" value="CAD2146341.1"/>
    <property type="molecule type" value="Genomic_DNA"/>
</dbReference>
<proteinExistence type="predicted"/>
<feature type="signal peptide" evidence="1">
    <location>
        <begin position="1"/>
        <end position="19"/>
    </location>
</feature>
<evidence type="ECO:0000313" key="2">
    <source>
        <dbReference type="EMBL" id="CAD2146341.1"/>
    </source>
</evidence>
<name>A0A6V7U5T8_MELEN</name>
<comment type="caution">
    <text evidence="2">The sequence shown here is derived from an EMBL/GenBank/DDBJ whole genome shotgun (WGS) entry which is preliminary data.</text>
</comment>
<gene>
    <name evidence="2" type="ORF">MENT_LOCUS8578</name>
</gene>
<dbReference type="Proteomes" id="UP000580250">
    <property type="component" value="Unassembled WGS sequence"/>
</dbReference>
<feature type="chain" id="PRO_5027609163" evidence="1">
    <location>
        <begin position="20"/>
        <end position="176"/>
    </location>
</feature>
<reference evidence="2 3" key="1">
    <citation type="submission" date="2020-08" db="EMBL/GenBank/DDBJ databases">
        <authorList>
            <person name="Koutsovoulos G."/>
            <person name="Danchin GJ E."/>
        </authorList>
    </citation>
    <scope>NUCLEOTIDE SEQUENCE [LARGE SCALE GENOMIC DNA]</scope>
</reference>
<evidence type="ECO:0000313" key="3">
    <source>
        <dbReference type="Proteomes" id="UP000580250"/>
    </source>
</evidence>
<evidence type="ECO:0000256" key="1">
    <source>
        <dbReference type="SAM" id="SignalP"/>
    </source>
</evidence>
<accession>A0A6V7U5T8</accession>
<dbReference type="AlphaFoldDB" id="A0A6V7U5T8"/>
<keyword evidence="1" id="KW-0732">Signal</keyword>
<sequence>MRLIYLLLMLLIFASFVNMVQKEVSNIWNCVVSFIDPDREEGIIFKYYEKFLLPENSKEITENAKWSIMIYSQIYFGRMLTENEFERICKQMIKVFGQYGICSLLQYKEQVIGLQNFNNPSAVLTFNFDVNTPNSELELIVKENEIALFDVNFEYFLEVLSKKEENLDFLKLKKLN</sequence>